<sequence length="349" mass="38433">MAYPIKDFEQIRNLIIQEIRNSTGITAPDDSDAAIRADGEASVVEGLYHHQIYIQKQLFVETADEPYLYIHAEVLGVPRLGGSQASGQVTASSNITLTIQAGSKLTDGKGHFWLVVATTELSANTPKTIEVVAEQIGASWNFAGSLLWVSPQAGLSGVATEVTINGGVDGEELEDWRTRMLERKRLGYFRDRSADLEEAVKNFPYVKDIYIYKKRRGLGSVDVAFTVKGNPPMLPTTTQVSDVQALLDNISDHYFDSVAYMPDKEFIAISAIVTGTIDLNTVKNTIKNYMDELKPVAEYSYSQLFGRILSLAGVTDLELSPNHNVVPTLNVFHTGWLRLGTLDVTRGSE</sequence>
<dbReference type="PATRIC" id="fig|1144672.3.peg.3124"/>
<dbReference type="HOGENOM" id="CLU_039609_1_0_6"/>
<evidence type="ECO:0000313" key="1">
    <source>
        <dbReference type="EMBL" id="ENV08568.1"/>
    </source>
</evidence>
<dbReference type="PANTHER" id="PTHR37829">
    <property type="entry name" value="PHAGE-LIKE ELEMENT PBSX PROTEIN XKDT"/>
    <property type="match status" value="1"/>
</dbReference>
<gene>
    <name evidence="1" type="ORF">F966_03242</name>
</gene>
<dbReference type="PANTHER" id="PTHR37829:SF3">
    <property type="entry name" value="PROTEIN JAYE-RELATED"/>
    <property type="match status" value="1"/>
</dbReference>
<proteinExistence type="predicted"/>
<organism evidence="1 2">
    <name type="scientific">Acinetobacter higginsii</name>
    <dbReference type="NCBI Taxonomy" id="70347"/>
    <lineage>
        <taxon>Bacteria</taxon>
        <taxon>Pseudomonadati</taxon>
        <taxon>Pseudomonadota</taxon>
        <taxon>Gammaproteobacteria</taxon>
        <taxon>Moraxellales</taxon>
        <taxon>Moraxellaceae</taxon>
        <taxon>Acinetobacter</taxon>
    </lineage>
</organism>
<dbReference type="STRING" id="1144672.F966_03242"/>
<reference evidence="1 2" key="1">
    <citation type="submission" date="2013-02" db="EMBL/GenBank/DDBJ databases">
        <title>The Genome Sequence of Acinetobacter sp. CIP 56.2.</title>
        <authorList>
            <consortium name="The Broad Institute Genome Sequencing Platform"/>
            <consortium name="The Broad Institute Genome Sequencing Center for Infectious Disease"/>
            <person name="Cerqueira G."/>
            <person name="Feldgarden M."/>
            <person name="Courvalin P."/>
            <person name="Perichon B."/>
            <person name="Grillot-Courvalin C."/>
            <person name="Clermont D."/>
            <person name="Rocha E."/>
            <person name="Yoon E.-J."/>
            <person name="Nemec A."/>
            <person name="Walker B."/>
            <person name="Young S.K."/>
            <person name="Zeng Q."/>
            <person name="Gargeya S."/>
            <person name="Fitzgerald M."/>
            <person name="Haas B."/>
            <person name="Abouelleil A."/>
            <person name="Alvarado L."/>
            <person name="Arachchi H.M."/>
            <person name="Berlin A.M."/>
            <person name="Chapman S.B."/>
            <person name="Dewar J."/>
            <person name="Goldberg J."/>
            <person name="Griggs A."/>
            <person name="Gujja S."/>
            <person name="Hansen M."/>
            <person name="Howarth C."/>
            <person name="Imamovic A."/>
            <person name="Larimer J."/>
            <person name="McCowan C."/>
            <person name="Murphy C."/>
            <person name="Neiman D."/>
            <person name="Pearson M."/>
            <person name="Priest M."/>
            <person name="Roberts A."/>
            <person name="Saif S."/>
            <person name="Shea T."/>
            <person name="Sisk P."/>
            <person name="Sykes S."/>
            <person name="Wortman J."/>
            <person name="Nusbaum C."/>
            <person name="Birren B."/>
        </authorList>
    </citation>
    <scope>NUCLEOTIDE SEQUENCE [LARGE SCALE GENOMIC DNA]</scope>
    <source>
        <strain evidence="1 2">CIP 56.2</strain>
    </source>
</reference>
<dbReference type="Proteomes" id="UP000013209">
    <property type="component" value="Unassembled WGS sequence"/>
</dbReference>
<accession>N8XMB7</accession>
<dbReference type="RefSeq" id="WP_004807002.1">
    <property type="nucleotide sequence ID" value="NZ_KB849440.1"/>
</dbReference>
<dbReference type="AlphaFoldDB" id="N8XMB7"/>
<comment type="caution">
    <text evidence="1">The sequence shown here is derived from an EMBL/GenBank/DDBJ whole genome shotgun (WGS) entry which is preliminary data.</text>
</comment>
<dbReference type="InterPro" id="IPR052399">
    <property type="entry name" value="Phage_Baseplate_Assmbl_Protein"/>
</dbReference>
<protein>
    <submittedName>
        <fullName evidence="1">Uncharacterized protein</fullName>
    </submittedName>
</protein>
<evidence type="ECO:0000313" key="2">
    <source>
        <dbReference type="Proteomes" id="UP000013209"/>
    </source>
</evidence>
<name>N8XMB7_9GAMM</name>
<dbReference type="EMBL" id="APPH01000015">
    <property type="protein sequence ID" value="ENV08568.1"/>
    <property type="molecule type" value="Genomic_DNA"/>
</dbReference>
<dbReference type="eggNOG" id="COG3299">
    <property type="taxonomic scope" value="Bacteria"/>
</dbReference>